<evidence type="ECO:0000256" key="5">
    <source>
        <dbReference type="ARBA" id="ARBA00022989"/>
    </source>
</evidence>
<feature type="transmembrane region" description="Helical" evidence="9">
    <location>
        <begin position="78"/>
        <end position="104"/>
    </location>
</feature>
<dbReference type="PANTHER" id="PTHR33203">
    <property type="entry name" value="OLEOSIN"/>
    <property type="match status" value="1"/>
</dbReference>
<evidence type="ECO:0000256" key="6">
    <source>
        <dbReference type="ARBA" id="ARBA00023136"/>
    </source>
</evidence>
<dbReference type="PROSITE" id="PS00811">
    <property type="entry name" value="OLEOSINS"/>
    <property type="match status" value="1"/>
</dbReference>
<evidence type="ECO:0000256" key="9">
    <source>
        <dbReference type="SAM" id="Phobius"/>
    </source>
</evidence>
<sequence length="185" mass="20354">MHSYSNICYHYASTRPYFLLLKYTSYLSLHFLSHTHSRHHPYGGATPPPAPHRRRPELPPRQGSLHLSSPRRRDPLPLGAVLLGLAGLILTGTIIGLAVATPVFVIFSPILVPAALTIALAVTGFLTSGAFGITALSSISWLLNYVRQMRGSLPEQLDHARRRVEETVGQKTTEAGQKTQDVMRP</sequence>
<comment type="caution">
    <text evidence="10">The sequence shown here is derived from an EMBL/GenBank/DDBJ whole genome shotgun (WGS) entry which is preliminary data.</text>
</comment>
<evidence type="ECO:0000256" key="7">
    <source>
        <dbReference type="RuleBase" id="RU000540"/>
    </source>
</evidence>
<name>A0AAW2WKN1_SESRA</name>
<keyword evidence="6 9" id="KW-0472">Membrane</keyword>
<comment type="subcellular location">
    <subcellularLocation>
        <location evidence="7">Lipid droplet</location>
    </subcellularLocation>
    <subcellularLocation>
        <location evidence="7">Membrane</location>
        <topology evidence="7">Multi-pass membrane protein</topology>
    </subcellularLocation>
</comment>
<reference evidence="10" key="1">
    <citation type="submission" date="2020-06" db="EMBL/GenBank/DDBJ databases">
        <authorList>
            <person name="Li T."/>
            <person name="Hu X."/>
            <person name="Zhang T."/>
            <person name="Song X."/>
            <person name="Zhang H."/>
            <person name="Dai N."/>
            <person name="Sheng W."/>
            <person name="Hou X."/>
            <person name="Wei L."/>
        </authorList>
    </citation>
    <scope>NUCLEOTIDE SEQUENCE</scope>
    <source>
        <strain evidence="10">G02</strain>
        <tissue evidence="10">Leaf</tissue>
    </source>
</reference>
<dbReference type="GO" id="GO:0019915">
    <property type="term" value="P:lipid storage"/>
    <property type="evidence" value="ECO:0007669"/>
    <property type="project" value="TreeGrafter"/>
</dbReference>
<evidence type="ECO:0000256" key="3">
    <source>
        <dbReference type="ARBA" id="ARBA00022677"/>
    </source>
</evidence>
<dbReference type="GO" id="GO:0010344">
    <property type="term" value="P:seed oilbody biogenesis"/>
    <property type="evidence" value="ECO:0007669"/>
    <property type="project" value="TreeGrafter"/>
</dbReference>
<dbReference type="GO" id="GO:0050826">
    <property type="term" value="P:response to freezing"/>
    <property type="evidence" value="ECO:0007669"/>
    <property type="project" value="TreeGrafter"/>
</dbReference>
<feature type="region of interest" description="Disordered" evidence="8">
    <location>
        <begin position="165"/>
        <end position="185"/>
    </location>
</feature>
<feature type="region of interest" description="Disordered" evidence="8">
    <location>
        <begin position="40"/>
        <end position="71"/>
    </location>
</feature>
<keyword evidence="5 9" id="KW-1133">Transmembrane helix</keyword>
<evidence type="ECO:0000256" key="8">
    <source>
        <dbReference type="SAM" id="MobiDB-lite"/>
    </source>
</evidence>
<reference evidence="10" key="2">
    <citation type="journal article" date="2024" name="Plant">
        <title>Genomic evolution and insights into agronomic trait innovations of Sesamum species.</title>
        <authorList>
            <person name="Miao H."/>
            <person name="Wang L."/>
            <person name="Qu L."/>
            <person name="Liu H."/>
            <person name="Sun Y."/>
            <person name="Le M."/>
            <person name="Wang Q."/>
            <person name="Wei S."/>
            <person name="Zheng Y."/>
            <person name="Lin W."/>
            <person name="Duan Y."/>
            <person name="Cao H."/>
            <person name="Xiong S."/>
            <person name="Wang X."/>
            <person name="Wei L."/>
            <person name="Li C."/>
            <person name="Ma Q."/>
            <person name="Ju M."/>
            <person name="Zhao R."/>
            <person name="Li G."/>
            <person name="Mu C."/>
            <person name="Tian Q."/>
            <person name="Mei H."/>
            <person name="Zhang T."/>
            <person name="Gao T."/>
            <person name="Zhang H."/>
        </authorList>
    </citation>
    <scope>NUCLEOTIDE SEQUENCE</scope>
    <source>
        <strain evidence="10">G02</strain>
    </source>
</reference>
<protein>
    <recommendedName>
        <fullName evidence="7">Oleosin</fullName>
    </recommendedName>
</protein>
<accession>A0AAW2WKN1</accession>
<dbReference type="EMBL" id="JACGWJ010000001">
    <property type="protein sequence ID" value="KAL0441017.1"/>
    <property type="molecule type" value="Genomic_DNA"/>
</dbReference>
<dbReference type="Pfam" id="PF01277">
    <property type="entry name" value="Oleosin"/>
    <property type="match status" value="1"/>
</dbReference>
<comment type="similarity">
    <text evidence="2 7">Belongs to the oleosin family.</text>
</comment>
<evidence type="ECO:0000256" key="4">
    <source>
        <dbReference type="ARBA" id="ARBA00022692"/>
    </source>
</evidence>
<dbReference type="GO" id="GO:0016020">
    <property type="term" value="C:membrane"/>
    <property type="evidence" value="ECO:0007669"/>
    <property type="project" value="UniProtKB-SubCell"/>
</dbReference>
<keyword evidence="3 7" id="KW-0551">Lipid droplet</keyword>
<evidence type="ECO:0000256" key="1">
    <source>
        <dbReference type="ARBA" id="ARBA00002582"/>
    </source>
</evidence>
<evidence type="ECO:0000256" key="2">
    <source>
        <dbReference type="ARBA" id="ARBA00010858"/>
    </source>
</evidence>
<dbReference type="GO" id="GO:0012511">
    <property type="term" value="C:monolayer-surrounded lipid storage body"/>
    <property type="evidence" value="ECO:0007669"/>
    <property type="project" value="InterPro"/>
</dbReference>
<comment type="function">
    <text evidence="1">May have a structural role to stabilize the lipid body during desiccation of the seed by preventing coalescence of the oil. Probably interacts with both lipid and phospholipid moieties of lipid bodies. May also provide recognition signals for specific lipase anchorage in lipolysis during seedling growth.</text>
</comment>
<dbReference type="InterPro" id="IPR000136">
    <property type="entry name" value="Oleosin"/>
</dbReference>
<dbReference type="PANTHER" id="PTHR33203:SF44">
    <property type="entry name" value="OLEOSIN 20.3 KDA"/>
    <property type="match status" value="1"/>
</dbReference>
<feature type="compositionally biased region" description="Polar residues" evidence="8">
    <location>
        <begin position="169"/>
        <end position="185"/>
    </location>
</feature>
<proteinExistence type="inferred from homology"/>
<feature type="transmembrane region" description="Helical" evidence="9">
    <location>
        <begin position="110"/>
        <end position="143"/>
    </location>
</feature>
<gene>
    <name evidence="10" type="ORF">Sradi_0040600</name>
</gene>
<dbReference type="AlphaFoldDB" id="A0AAW2WKN1"/>
<evidence type="ECO:0000313" key="10">
    <source>
        <dbReference type="EMBL" id="KAL0441017.1"/>
    </source>
</evidence>
<organism evidence="10">
    <name type="scientific">Sesamum radiatum</name>
    <name type="common">Black benniseed</name>
    <dbReference type="NCBI Taxonomy" id="300843"/>
    <lineage>
        <taxon>Eukaryota</taxon>
        <taxon>Viridiplantae</taxon>
        <taxon>Streptophyta</taxon>
        <taxon>Embryophyta</taxon>
        <taxon>Tracheophyta</taxon>
        <taxon>Spermatophyta</taxon>
        <taxon>Magnoliopsida</taxon>
        <taxon>eudicotyledons</taxon>
        <taxon>Gunneridae</taxon>
        <taxon>Pentapetalae</taxon>
        <taxon>asterids</taxon>
        <taxon>lamiids</taxon>
        <taxon>Lamiales</taxon>
        <taxon>Pedaliaceae</taxon>
        <taxon>Sesamum</taxon>
    </lineage>
</organism>
<keyword evidence="4 9" id="KW-0812">Transmembrane</keyword>